<name>A0AAD6XRB9_9AGAR</name>
<dbReference type="GO" id="GO:0046872">
    <property type="term" value="F:metal ion binding"/>
    <property type="evidence" value="ECO:0007669"/>
    <property type="project" value="InterPro"/>
</dbReference>
<evidence type="ECO:0000256" key="1">
    <source>
        <dbReference type="ARBA" id="ARBA00037226"/>
    </source>
</evidence>
<feature type="region of interest" description="Disordered" evidence="2">
    <location>
        <begin position="241"/>
        <end position="273"/>
    </location>
</feature>
<evidence type="ECO:0000313" key="4">
    <source>
        <dbReference type="EMBL" id="KAJ7087207.1"/>
    </source>
</evidence>
<reference evidence="4" key="1">
    <citation type="submission" date="2023-03" db="EMBL/GenBank/DDBJ databases">
        <title>Massive genome expansion in bonnet fungi (Mycena s.s.) driven by repeated elements and novel gene families across ecological guilds.</title>
        <authorList>
            <consortium name="Lawrence Berkeley National Laboratory"/>
            <person name="Harder C.B."/>
            <person name="Miyauchi S."/>
            <person name="Viragh M."/>
            <person name="Kuo A."/>
            <person name="Thoen E."/>
            <person name="Andreopoulos B."/>
            <person name="Lu D."/>
            <person name="Skrede I."/>
            <person name="Drula E."/>
            <person name="Henrissat B."/>
            <person name="Morin E."/>
            <person name="Kohler A."/>
            <person name="Barry K."/>
            <person name="LaButti K."/>
            <person name="Morin E."/>
            <person name="Salamov A."/>
            <person name="Lipzen A."/>
            <person name="Mereny Z."/>
            <person name="Hegedus B."/>
            <person name="Baldrian P."/>
            <person name="Stursova M."/>
            <person name="Weitz H."/>
            <person name="Taylor A."/>
            <person name="Grigoriev I.V."/>
            <person name="Nagy L.G."/>
            <person name="Martin F."/>
            <person name="Kauserud H."/>
        </authorList>
    </citation>
    <scope>NUCLEOTIDE SEQUENCE</scope>
    <source>
        <strain evidence="4">CBHHK173m</strain>
    </source>
</reference>
<feature type="compositionally biased region" description="Low complexity" evidence="2">
    <location>
        <begin position="251"/>
        <end position="268"/>
    </location>
</feature>
<accession>A0AAD6XRB9</accession>
<feature type="domain" description="Manganese/iron superoxide dismutase C-terminal" evidence="3">
    <location>
        <begin position="131"/>
        <end position="174"/>
    </location>
</feature>
<dbReference type="GO" id="GO:0004784">
    <property type="term" value="F:superoxide dismutase activity"/>
    <property type="evidence" value="ECO:0007669"/>
    <property type="project" value="InterPro"/>
</dbReference>
<sequence>MSFLWRCRHSLIRARPRRIPLGTRGVTGQFDHLPLPLPYKIEDGLRDFLPPPALEAVAMDYQLGLLARLTEEVRDTEDEDSSVTQVVISTAPYREKTLAFNYASLALNNSFFLSNLTPNAEDADEGAISPTLMTQIRTEHGGFENFKSTISASAMGMFTSGYVWFVCDRAGSTFVLPTFGPGTLLVRSRTYMSHAHPDLYHHDVPTTPAAWDREMKYMDKYLKDWNVDLPPILDPAELGAFLDQEPPEPKPSATAPPARSPSRAAGPSPLQPRFFHSSAVRASDSNADADADADADTDVVDDELREYDYGHEEAEPEPSQSTFDAAPTSLYHGTARRSAPRSKVDALHQGEVLYPLFCVAVQEHAWVSAGYGVWGKEAWLREFWSVLNWRRVSEAYNKVREASR</sequence>
<evidence type="ECO:0000256" key="2">
    <source>
        <dbReference type="SAM" id="MobiDB-lite"/>
    </source>
</evidence>
<dbReference type="SUPFAM" id="SSF54719">
    <property type="entry name" value="Fe,Mn superoxide dismutase (SOD), C-terminal domain"/>
    <property type="match status" value="2"/>
</dbReference>
<dbReference type="Gene3D" id="3.55.40.20">
    <property type="entry name" value="Iron/manganese superoxide dismutase, C-terminal domain"/>
    <property type="match status" value="2"/>
</dbReference>
<dbReference type="InterPro" id="IPR036324">
    <property type="entry name" value="Mn/Fe_SOD_N_sf"/>
</dbReference>
<dbReference type="GO" id="GO:0005737">
    <property type="term" value="C:cytoplasm"/>
    <property type="evidence" value="ECO:0007669"/>
    <property type="project" value="TreeGrafter"/>
</dbReference>
<comment type="caution">
    <text evidence="4">The sequence shown here is derived from an EMBL/GenBank/DDBJ whole genome shotgun (WGS) entry which is preliminary data.</text>
</comment>
<organism evidence="4 5">
    <name type="scientific">Mycena belliarum</name>
    <dbReference type="NCBI Taxonomy" id="1033014"/>
    <lineage>
        <taxon>Eukaryota</taxon>
        <taxon>Fungi</taxon>
        <taxon>Dikarya</taxon>
        <taxon>Basidiomycota</taxon>
        <taxon>Agaricomycotina</taxon>
        <taxon>Agaricomycetes</taxon>
        <taxon>Agaricomycetidae</taxon>
        <taxon>Agaricales</taxon>
        <taxon>Marasmiineae</taxon>
        <taxon>Mycenaceae</taxon>
        <taxon>Mycena</taxon>
    </lineage>
</organism>
<dbReference type="EMBL" id="JARJCN010000029">
    <property type="protein sequence ID" value="KAJ7087207.1"/>
    <property type="molecule type" value="Genomic_DNA"/>
</dbReference>
<evidence type="ECO:0000259" key="3">
    <source>
        <dbReference type="Pfam" id="PF02777"/>
    </source>
</evidence>
<dbReference type="InterPro" id="IPR019832">
    <property type="entry name" value="Mn/Fe_SOD_C"/>
</dbReference>
<dbReference type="PANTHER" id="PTHR43595">
    <property type="entry name" value="37S RIBOSOMAL PROTEIN S26, MITOCHONDRIAL"/>
    <property type="match status" value="1"/>
</dbReference>
<evidence type="ECO:0000313" key="5">
    <source>
        <dbReference type="Proteomes" id="UP001222325"/>
    </source>
</evidence>
<dbReference type="Proteomes" id="UP001222325">
    <property type="component" value="Unassembled WGS sequence"/>
</dbReference>
<dbReference type="AlphaFoldDB" id="A0AAD6XRB9"/>
<protein>
    <submittedName>
        <fullName evidence="4">Manganese superoxide dismutase</fullName>
    </submittedName>
</protein>
<gene>
    <name evidence="4" type="ORF">B0H15DRAFT_931231</name>
</gene>
<dbReference type="InterPro" id="IPR036314">
    <property type="entry name" value="SOD_C_sf"/>
</dbReference>
<proteinExistence type="predicted"/>
<dbReference type="PANTHER" id="PTHR43595:SF2">
    <property type="entry name" value="SMALL RIBOSOMAL SUBUNIT PROTEIN MS42"/>
    <property type="match status" value="1"/>
</dbReference>
<keyword evidence="5" id="KW-1185">Reference proteome</keyword>
<dbReference type="SUPFAM" id="SSF46609">
    <property type="entry name" value="Fe,Mn superoxide dismutase (SOD), N-terminal domain"/>
    <property type="match status" value="1"/>
</dbReference>
<comment type="function">
    <text evidence="1">Component of the mitochondrial ribosome (mitoribosome), a dedicated translation machinery responsible for the synthesis of mitochondrial genome-encoded proteins, including at least some of the essential transmembrane subunits of the mitochondrial respiratory chain. The mitoribosomes are attached to the mitochondrial inner membrane and translation products are cotranslationally integrated into the membrane.</text>
</comment>
<dbReference type="Pfam" id="PF02777">
    <property type="entry name" value="Sod_Fe_C"/>
    <property type="match status" value="1"/>
</dbReference>